<dbReference type="OrthoDB" id="10556365at2759"/>
<sequence length="208" mass="24356">MATADAHDMDKFDADQVRRFFEDMMNSDGRHKWPSMTHYSHAKAHAVRTAQPGAMQAFAEALAAGILDNPEPERRDAILRKYWEATKDWRKANREFLTWWYREKWDPRAMRRLNEHSWFERLSLGEQREEREAEEERWSKKRKTNEEAEEEGIPETTKRLRAASGKAISVPSSDSSKPTGIDDLSMSTPIQLPIRTLKPASTRWKDRP</sequence>
<feature type="region of interest" description="Disordered" evidence="1">
    <location>
        <begin position="129"/>
        <end position="208"/>
    </location>
</feature>
<gene>
    <name evidence="2" type="ORF">AYO20_11780</name>
</gene>
<feature type="compositionally biased region" description="Basic and acidic residues" evidence="1">
    <location>
        <begin position="129"/>
        <end position="138"/>
    </location>
</feature>
<evidence type="ECO:0000256" key="1">
    <source>
        <dbReference type="SAM" id="MobiDB-lite"/>
    </source>
</evidence>
<dbReference type="RefSeq" id="XP_022494039.1">
    <property type="nucleotide sequence ID" value="XM_022649986.1"/>
</dbReference>
<dbReference type="Proteomes" id="UP000185904">
    <property type="component" value="Unassembled WGS sequence"/>
</dbReference>
<proteinExistence type="predicted"/>
<name>A0A178BM37_9EURO</name>
<keyword evidence="3" id="KW-1185">Reference proteome</keyword>
<dbReference type="AlphaFoldDB" id="A0A178BM37"/>
<reference evidence="2 3" key="1">
    <citation type="submission" date="2016-03" db="EMBL/GenBank/DDBJ databases">
        <title>The draft genome sequence of Fonsecaea nubica causative agent of cutaneous subcutaneous infection in human host.</title>
        <authorList>
            <person name="Costa F."/>
            <person name="Sybren D.H."/>
            <person name="Raittz R.T."/>
            <person name="Weiss V.A."/>
            <person name="Leao A.C."/>
            <person name="Gomes R."/>
            <person name="De Souza E.M."/>
            <person name="Pedrosa F.O."/>
            <person name="Steffens M.B."/>
            <person name="Bombassaro A."/>
            <person name="Tadra-Sfeir M.Z."/>
            <person name="Moreno L.F."/>
            <person name="Najafzadeh M.J."/>
            <person name="Felipe M.S."/>
            <person name="Teixeira M."/>
            <person name="Sun J."/>
            <person name="Xi L."/>
            <person name="Castro M.A."/>
            <person name="Vicente V.A."/>
        </authorList>
    </citation>
    <scope>NUCLEOTIDE SEQUENCE [LARGE SCALE GENOMIC DNA]</scope>
    <source>
        <strain evidence="2 3">CBS 269.64</strain>
    </source>
</reference>
<evidence type="ECO:0000313" key="2">
    <source>
        <dbReference type="EMBL" id="OAL18056.1"/>
    </source>
</evidence>
<accession>A0A178BM37</accession>
<dbReference type="EMBL" id="LVCJ01000211">
    <property type="protein sequence ID" value="OAL18056.1"/>
    <property type="molecule type" value="Genomic_DNA"/>
</dbReference>
<organism evidence="2 3">
    <name type="scientific">Fonsecaea nubica</name>
    <dbReference type="NCBI Taxonomy" id="856822"/>
    <lineage>
        <taxon>Eukaryota</taxon>
        <taxon>Fungi</taxon>
        <taxon>Dikarya</taxon>
        <taxon>Ascomycota</taxon>
        <taxon>Pezizomycotina</taxon>
        <taxon>Eurotiomycetes</taxon>
        <taxon>Chaetothyriomycetidae</taxon>
        <taxon>Chaetothyriales</taxon>
        <taxon>Herpotrichiellaceae</taxon>
        <taxon>Fonsecaea</taxon>
    </lineage>
</organism>
<evidence type="ECO:0000313" key="3">
    <source>
        <dbReference type="Proteomes" id="UP000185904"/>
    </source>
</evidence>
<dbReference type="GeneID" id="34595139"/>
<protein>
    <submittedName>
        <fullName evidence="2">Uncharacterized protein</fullName>
    </submittedName>
</protein>
<comment type="caution">
    <text evidence="2">The sequence shown here is derived from an EMBL/GenBank/DDBJ whole genome shotgun (WGS) entry which is preliminary data.</text>
</comment>